<dbReference type="EMBL" id="BGZK01001565">
    <property type="protein sequence ID" value="GBP82445.1"/>
    <property type="molecule type" value="Genomic_DNA"/>
</dbReference>
<gene>
    <name evidence="1" type="ORF">EVAR_60174_1</name>
</gene>
<keyword evidence="2" id="KW-1185">Reference proteome</keyword>
<accession>A0A4C1Z763</accession>
<reference evidence="1 2" key="1">
    <citation type="journal article" date="2019" name="Commun. Biol.">
        <title>The bagworm genome reveals a unique fibroin gene that provides high tensile strength.</title>
        <authorList>
            <person name="Kono N."/>
            <person name="Nakamura H."/>
            <person name="Ohtoshi R."/>
            <person name="Tomita M."/>
            <person name="Numata K."/>
            <person name="Arakawa K."/>
        </authorList>
    </citation>
    <scope>NUCLEOTIDE SEQUENCE [LARGE SCALE GENOMIC DNA]</scope>
</reference>
<dbReference type="AlphaFoldDB" id="A0A4C1Z763"/>
<protein>
    <submittedName>
        <fullName evidence="1">Uncharacterized protein</fullName>
    </submittedName>
</protein>
<evidence type="ECO:0000313" key="1">
    <source>
        <dbReference type="EMBL" id="GBP82445.1"/>
    </source>
</evidence>
<comment type="caution">
    <text evidence="1">The sequence shown here is derived from an EMBL/GenBank/DDBJ whole genome shotgun (WGS) entry which is preliminary data.</text>
</comment>
<dbReference type="Proteomes" id="UP000299102">
    <property type="component" value="Unassembled WGS sequence"/>
</dbReference>
<organism evidence="1 2">
    <name type="scientific">Eumeta variegata</name>
    <name type="common">Bagworm moth</name>
    <name type="synonym">Eumeta japonica</name>
    <dbReference type="NCBI Taxonomy" id="151549"/>
    <lineage>
        <taxon>Eukaryota</taxon>
        <taxon>Metazoa</taxon>
        <taxon>Ecdysozoa</taxon>
        <taxon>Arthropoda</taxon>
        <taxon>Hexapoda</taxon>
        <taxon>Insecta</taxon>
        <taxon>Pterygota</taxon>
        <taxon>Neoptera</taxon>
        <taxon>Endopterygota</taxon>
        <taxon>Lepidoptera</taxon>
        <taxon>Glossata</taxon>
        <taxon>Ditrysia</taxon>
        <taxon>Tineoidea</taxon>
        <taxon>Psychidae</taxon>
        <taxon>Oiketicinae</taxon>
        <taxon>Eumeta</taxon>
    </lineage>
</organism>
<proteinExistence type="predicted"/>
<sequence>MPPTQLHRPTPFVVLHDIGLTIGYPESPQIALESRKTIQCTSFRRYDEGDDANCYPPRARYLVVIAAWDAGTTRSAASFTPTRAMATPVNVSLGTVHRRLHGGGIHQRHQKTFSNKVI</sequence>
<name>A0A4C1Z763_EUMVA</name>
<evidence type="ECO:0000313" key="2">
    <source>
        <dbReference type="Proteomes" id="UP000299102"/>
    </source>
</evidence>